<dbReference type="PROSITE" id="PS51257">
    <property type="entry name" value="PROKAR_LIPOPROTEIN"/>
    <property type="match status" value="1"/>
</dbReference>
<feature type="chain" id="PRO_5046487259" description="Lipoprotein" evidence="1">
    <location>
        <begin position="26"/>
        <end position="161"/>
    </location>
</feature>
<accession>A0ABY7LSQ6</accession>
<dbReference type="RefSeq" id="WP_269560933.1">
    <property type="nucleotide sequence ID" value="NZ_CP114767.1"/>
</dbReference>
<dbReference type="Proteomes" id="UP001211005">
    <property type="component" value="Chromosome"/>
</dbReference>
<evidence type="ECO:0000256" key="1">
    <source>
        <dbReference type="SAM" id="SignalP"/>
    </source>
</evidence>
<reference evidence="2 3" key="1">
    <citation type="submission" date="2022-12" db="EMBL/GenBank/DDBJ databases">
        <title>Hymenobacter canadensis sp. nov. isolated from lake water of the Cambridge Bay, Canada.</title>
        <authorList>
            <person name="Kim W.H."/>
            <person name="Lee Y.M."/>
        </authorList>
    </citation>
    <scope>NUCLEOTIDE SEQUENCE [LARGE SCALE GENOMIC DNA]</scope>
    <source>
        <strain evidence="2 3">PAMC 29467</strain>
    </source>
</reference>
<sequence length="161" mass="17604">MKQPLPLLKSVKLVTILLLAMSLSACDTLFGKEIARLPINALSTPGNEAFREVSLPLKKDDAIAIWSDMDLSYQGEAPVRFQVLILKNGAAFQQAELDPTDKNVSVGEVKTTINGKTKWSFSGKNSEVTIPENATYTFKARLVAADNPTLKITKAELVLKK</sequence>
<gene>
    <name evidence="2" type="ORF">O3303_04810</name>
</gene>
<organism evidence="2 3">
    <name type="scientific">Hymenobacter canadensis</name>
    <dbReference type="NCBI Taxonomy" id="2999067"/>
    <lineage>
        <taxon>Bacteria</taxon>
        <taxon>Pseudomonadati</taxon>
        <taxon>Bacteroidota</taxon>
        <taxon>Cytophagia</taxon>
        <taxon>Cytophagales</taxon>
        <taxon>Hymenobacteraceae</taxon>
        <taxon>Hymenobacter</taxon>
    </lineage>
</organism>
<evidence type="ECO:0000313" key="2">
    <source>
        <dbReference type="EMBL" id="WBA42884.1"/>
    </source>
</evidence>
<evidence type="ECO:0000313" key="3">
    <source>
        <dbReference type="Proteomes" id="UP001211005"/>
    </source>
</evidence>
<protein>
    <recommendedName>
        <fullName evidence="4">Lipoprotein</fullName>
    </recommendedName>
</protein>
<keyword evidence="1" id="KW-0732">Signal</keyword>
<feature type="signal peptide" evidence="1">
    <location>
        <begin position="1"/>
        <end position="25"/>
    </location>
</feature>
<proteinExistence type="predicted"/>
<keyword evidence="3" id="KW-1185">Reference proteome</keyword>
<name>A0ABY7LSQ6_9BACT</name>
<dbReference type="EMBL" id="CP114767">
    <property type="protein sequence ID" value="WBA42884.1"/>
    <property type="molecule type" value="Genomic_DNA"/>
</dbReference>
<evidence type="ECO:0008006" key="4">
    <source>
        <dbReference type="Google" id="ProtNLM"/>
    </source>
</evidence>